<keyword evidence="3 5" id="KW-0862">Zinc</keyword>
<dbReference type="Gene3D" id="2.10.110.10">
    <property type="entry name" value="Cysteine Rich Protein"/>
    <property type="match status" value="3"/>
</dbReference>
<keyword evidence="9" id="KW-1185">Reference proteome</keyword>
<evidence type="ECO:0000256" key="4">
    <source>
        <dbReference type="ARBA" id="ARBA00023038"/>
    </source>
</evidence>
<keyword evidence="2" id="KW-0677">Repeat</keyword>
<feature type="region of interest" description="Disordered" evidence="6">
    <location>
        <begin position="31"/>
        <end position="50"/>
    </location>
</feature>
<evidence type="ECO:0000256" key="5">
    <source>
        <dbReference type="PROSITE-ProRule" id="PRU00125"/>
    </source>
</evidence>
<evidence type="ECO:0000313" key="9">
    <source>
        <dbReference type="Proteomes" id="UP000694569"/>
    </source>
</evidence>
<dbReference type="SMART" id="SM00132">
    <property type="entry name" value="LIM"/>
    <property type="match status" value="3"/>
</dbReference>
<feature type="domain" description="LIM zinc-binding" evidence="7">
    <location>
        <begin position="201"/>
        <end position="261"/>
    </location>
</feature>
<reference evidence="8" key="1">
    <citation type="submission" date="2025-08" db="UniProtKB">
        <authorList>
            <consortium name="Ensembl"/>
        </authorList>
    </citation>
    <scope>IDENTIFICATION</scope>
</reference>
<dbReference type="FunFam" id="2.10.110.10:FF:000005">
    <property type="entry name" value="Testin isoform 1"/>
    <property type="match status" value="1"/>
</dbReference>
<dbReference type="PANTHER" id="PTHR24211">
    <property type="entry name" value="LIM DOMAIN-CONTAINING PROTEIN"/>
    <property type="match status" value="1"/>
</dbReference>
<evidence type="ECO:0000256" key="1">
    <source>
        <dbReference type="ARBA" id="ARBA00022723"/>
    </source>
</evidence>
<dbReference type="GeneTree" id="ENSGT00940000153629"/>
<dbReference type="CDD" id="cd09341">
    <property type="entry name" value="LIM2_Testin_like"/>
    <property type="match status" value="1"/>
</dbReference>
<dbReference type="InterPro" id="IPR001781">
    <property type="entry name" value="Znf_LIM"/>
</dbReference>
<evidence type="ECO:0000256" key="6">
    <source>
        <dbReference type="SAM" id="MobiDB-lite"/>
    </source>
</evidence>
<evidence type="ECO:0000256" key="3">
    <source>
        <dbReference type="ARBA" id="ARBA00022833"/>
    </source>
</evidence>
<dbReference type="SUPFAM" id="SSF57716">
    <property type="entry name" value="Glucocorticoid receptor-like (DNA-binding domain)"/>
    <property type="match status" value="2"/>
</dbReference>
<organism evidence="8 9">
    <name type="scientific">Leptobrachium leishanense</name>
    <name type="common">Leishan spiny toad</name>
    <dbReference type="NCBI Taxonomy" id="445787"/>
    <lineage>
        <taxon>Eukaryota</taxon>
        <taxon>Metazoa</taxon>
        <taxon>Chordata</taxon>
        <taxon>Craniata</taxon>
        <taxon>Vertebrata</taxon>
        <taxon>Euteleostomi</taxon>
        <taxon>Amphibia</taxon>
        <taxon>Batrachia</taxon>
        <taxon>Anura</taxon>
        <taxon>Pelobatoidea</taxon>
        <taxon>Megophryidae</taxon>
        <taxon>Leptobrachium</taxon>
    </lineage>
</organism>
<accession>A0A8C5LRW6</accession>
<reference evidence="8" key="2">
    <citation type="submission" date="2025-09" db="UniProtKB">
        <authorList>
            <consortium name="Ensembl"/>
        </authorList>
    </citation>
    <scope>IDENTIFICATION</scope>
</reference>
<dbReference type="Ensembl" id="ENSLLET00000004399.1">
    <property type="protein sequence ID" value="ENSLLEP00000004204.1"/>
    <property type="gene ID" value="ENSLLEG00000002705.1"/>
</dbReference>
<keyword evidence="1 5" id="KW-0479">Metal-binding</keyword>
<dbReference type="Proteomes" id="UP000694569">
    <property type="component" value="Unplaced"/>
</dbReference>
<name>A0A8C5LRW6_9ANUR</name>
<dbReference type="PROSITE" id="PS00478">
    <property type="entry name" value="LIM_DOMAIN_1"/>
    <property type="match status" value="1"/>
</dbReference>
<evidence type="ECO:0000313" key="8">
    <source>
        <dbReference type="Ensembl" id="ENSLLEP00000004204.1"/>
    </source>
</evidence>
<feature type="domain" description="LIM zinc-binding" evidence="7">
    <location>
        <begin position="135"/>
        <end position="200"/>
    </location>
</feature>
<dbReference type="GO" id="GO:0046872">
    <property type="term" value="F:metal ion binding"/>
    <property type="evidence" value="ECO:0007669"/>
    <property type="project" value="UniProtKB-KW"/>
</dbReference>
<dbReference type="PROSITE" id="PS50023">
    <property type="entry name" value="LIM_DOMAIN_2"/>
    <property type="match status" value="2"/>
</dbReference>
<feature type="compositionally biased region" description="Low complexity" evidence="6">
    <location>
        <begin position="36"/>
        <end position="49"/>
    </location>
</feature>
<sequence>MMSLPVPPSALTMLPRSSFVVLYPSMAPGRAARGATSSDDSTPSSDSDSGCALEEYTGLQSCNTGMLSLSGNDAKDLQLIQTLLKLLPPQDCDERFYTALGVQERKELHRFNAHRRLHCMKKGVIVPVTLETPKRCCVRCNRRIVAGDTAVCSERIQDEGHWWHIGCFVCDTCHLPLLQFIYFLQDSRIYCGRHHAELTRPRCAACDQLILTEQCIAAEGHHWHLEHFRCWECDAVLGGSRYVMKGGRPFCGECFLHLHAENCETCGDPIDPDGELVTFRGQYWHSLPSCFSCSSCRVPLQLREFTIHDGSLFCSQNCTPCSPHTPNLLTSRSGIESPVRTRTRCPISRAPNRHSHQDPPVIPGSRNCNLSLRDPVTCCSEELPHLHMGPGTDACIPLKGSNRLVEDEDTSCSSSDSEPEGFFLGSPIPNYYVSKANPSLVCGKNDGILKRRQRGRSCKVS</sequence>
<proteinExistence type="predicted"/>
<dbReference type="OrthoDB" id="10069167at2759"/>
<keyword evidence="4 5" id="KW-0440">LIM domain</keyword>
<dbReference type="InterPro" id="IPR047120">
    <property type="entry name" value="Pk/Esn/Tes"/>
</dbReference>
<dbReference type="Pfam" id="PF00412">
    <property type="entry name" value="LIM"/>
    <property type="match status" value="3"/>
</dbReference>
<evidence type="ECO:0000259" key="7">
    <source>
        <dbReference type="PROSITE" id="PS50023"/>
    </source>
</evidence>
<dbReference type="PANTHER" id="PTHR24211:SF38">
    <property type="entry name" value="LOC100145136 PROTEIN"/>
    <property type="match status" value="1"/>
</dbReference>
<evidence type="ECO:0000256" key="2">
    <source>
        <dbReference type="ARBA" id="ARBA00022737"/>
    </source>
</evidence>
<protein>
    <recommendedName>
        <fullName evidence="7">LIM zinc-binding domain-containing protein</fullName>
    </recommendedName>
</protein>
<dbReference type="AlphaFoldDB" id="A0A8C5LRW6"/>